<organism evidence="1">
    <name type="scientific">Tanacetum cinerariifolium</name>
    <name type="common">Dalmatian daisy</name>
    <name type="synonym">Chrysanthemum cinerariifolium</name>
    <dbReference type="NCBI Taxonomy" id="118510"/>
    <lineage>
        <taxon>Eukaryota</taxon>
        <taxon>Viridiplantae</taxon>
        <taxon>Streptophyta</taxon>
        <taxon>Embryophyta</taxon>
        <taxon>Tracheophyta</taxon>
        <taxon>Spermatophyta</taxon>
        <taxon>Magnoliopsida</taxon>
        <taxon>eudicotyledons</taxon>
        <taxon>Gunneridae</taxon>
        <taxon>Pentapetalae</taxon>
        <taxon>asterids</taxon>
        <taxon>campanulids</taxon>
        <taxon>Asterales</taxon>
        <taxon>Asteraceae</taxon>
        <taxon>Asteroideae</taxon>
        <taxon>Anthemideae</taxon>
        <taxon>Anthemidinae</taxon>
        <taxon>Tanacetum</taxon>
    </lineage>
</organism>
<name>A0A699K8G9_TANCI</name>
<reference evidence="1" key="1">
    <citation type="journal article" date="2019" name="Sci. Rep.">
        <title>Draft genome of Tanacetum cinerariifolium, the natural source of mosquito coil.</title>
        <authorList>
            <person name="Yamashiro T."/>
            <person name="Shiraishi A."/>
            <person name="Satake H."/>
            <person name="Nakayama K."/>
        </authorList>
    </citation>
    <scope>NUCLEOTIDE SEQUENCE</scope>
</reference>
<dbReference type="EMBL" id="BKCJ010494046">
    <property type="protein sequence ID" value="GFA81937.1"/>
    <property type="molecule type" value="Genomic_DNA"/>
</dbReference>
<gene>
    <name evidence="1" type="ORF">Tci_653909</name>
</gene>
<feature type="non-terminal residue" evidence="1">
    <location>
        <position position="1"/>
    </location>
</feature>
<accession>A0A699K8G9</accession>
<dbReference type="AlphaFoldDB" id="A0A699K8G9"/>
<sequence length="44" mass="4891">VKDKPQVGRGPPRSRWITKDMIMAAKHGDKVLNVQSVSEFNPAT</sequence>
<comment type="caution">
    <text evidence="1">The sequence shown here is derived from an EMBL/GenBank/DDBJ whole genome shotgun (WGS) entry which is preliminary data.</text>
</comment>
<proteinExistence type="predicted"/>
<feature type="non-terminal residue" evidence="1">
    <location>
        <position position="44"/>
    </location>
</feature>
<evidence type="ECO:0000313" key="1">
    <source>
        <dbReference type="EMBL" id="GFA81937.1"/>
    </source>
</evidence>
<protein>
    <submittedName>
        <fullName evidence="1">Uncharacterized protein</fullName>
    </submittedName>
</protein>